<dbReference type="Gene3D" id="3.40.1190.10">
    <property type="entry name" value="Mur-like, catalytic domain"/>
    <property type="match status" value="1"/>
</dbReference>
<evidence type="ECO:0000313" key="3">
    <source>
        <dbReference type="EMBL" id="NLV12661.1"/>
    </source>
</evidence>
<gene>
    <name evidence="3" type="ORF">GOC77_05140</name>
</gene>
<dbReference type="InterPro" id="IPR050061">
    <property type="entry name" value="MurCDEF_pg_biosynth"/>
</dbReference>
<dbReference type="Proteomes" id="UP000641625">
    <property type="component" value="Unassembled WGS sequence"/>
</dbReference>
<dbReference type="InterPro" id="IPR036565">
    <property type="entry name" value="Mur-like_cat_sf"/>
</dbReference>
<feature type="region of interest" description="Disordered" evidence="1">
    <location>
        <begin position="371"/>
        <end position="397"/>
    </location>
</feature>
<evidence type="ECO:0000313" key="4">
    <source>
        <dbReference type="Proteomes" id="UP000641625"/>
    </source>
</evidence>
<sequence>MATSQEGLGMNLRKCIQRLRNVANRGPSHKARLKNIDEKIVVTGTRGKSGATRWLYEILYGRGRDAFAKITGNRPLVLHDGESHPIERGRRVTLYENEAQLRQYAPVETAIFENQAIGEYTTRTVHQRFTDPDVIFLTNIRSDHLDWLGDTPTRIARSFARTIPDGVTLVVGEQRPTLRAVLKRELENSDVQIRWVLVPKPLRDVPGAETILGLNEVLEALGEQPLSDRQIEAYINEMQVRWTPLDDGRVYNAASVNDIDSTEIVRRALDDGEIDTIQPLIYLRPDRRARTASFVSYLDGLYSDDVFEVTHAVGPHAELFDKQASFPVATHDASKSASAVLDAALSPGWPVFIMGNTVADFMRDLEAEIEARRDDSSQKMPRKSTSVDEQRTIERTQ</sequence>
<organism evidence="3 4">
    <name type="scientific">Haloarcula argentinensis</name>
    <dbReference type="NCBI Taxonomy" id="43776"/>
    <lineage>
        <taxon>Archaea</taxon>
        <taxon>Methanobacteriati</taxon>
        <taxon>Methanobacteriota</taxon>
        <taxon>Stenosarchaea group</taxon>
        <taxon>Halobacteria</taxon>
        <taxon>Halobacteriales</taxon>
        <taxon>Haloarculaceae</taxon>
        <taxon>Haloarcula</taxon>
    </lineage>
</organism>
<dbReference type="PANTHER" id="PTHR43445:SF1">
    <property type="entry name" value="PGA SYNTHASE CAPB"/>
    <property type="match status" value="1"/>
</dbReference>
<name>A0A847ULU9_HALAR</name>
<reference evidence="3" key="1">
    <citation type="submission" date="2019-12" db="EMBL/GenBank/DDBJ databases">
        <title>Whole genome sequencing of Haloarcula argentinensis strain pws5.</title>
        <authorList>
            <person name="Verma D.K."/>
            <person name="Gopal K."/>
            <person name="Prasad E.S."/>
        </authorList>
    </citation>
    <scope>NUCLEOTIDE SEQUENCE</scope>
    <source>
        <strain evidence="3">Pws5</strain>
    </source>
</reference>
<dbReference type="GO" id="GO:0005524">
    <property type="term" value="F:ATP binding"/>
    <property type="evidence" value="ECO:0007669"/>
    <property type="project" value="InterPro"/>
</dbReference>
<feature type="domain" description="Mur ligase central" evidence="2">
    <location>
        <begin position="42"/>
        <end position="160"/>
    </location>
</feature>
<dbReference type="InterPro" id="IPR013221">
    <property type="entry name" value="Mur_ligase_cen"/>
</dbReference>
<protein>
    <submittedName>
        <fullName evidence="3">Mur ligase</fullName>
    </submittedName>
</protein>
<dbReference type="EMBL" id="WOWA01000003">
    <property type="protein sequence ID" value="NLV12661.1"/>
    <property type="molecule type" value="Genomic_DNA"/>
</dbReference>
<proteinExistence type="predicted"/>
<keyword evidence="3" id="KW-0436">Ligase</keyword>
<evidence type="ECO:0000256" key="1">
    <source>
        <dbReference type="SAM" id="MobiDB-lite"/>
    </source>
</evidence>
<comment type="caution">
    <text evidence="3">The sequence shown here is derived from an EMBL/GenBank/DDBJ whole genome shotgun (WGS) entry which is preliminary data.</text>
</comment>
<feature type="compositionally biased region" description="Basic and acidic residues" evidence="1">
    <location>
        <begin position="385"/>
        <end position="397"/>
    </location>
</feature>
<dbReference type="GO" id="GO:0016881">
    <property type="term" value="F:acid-amino acid ligase activity"/>
    <property type="evidence" value="ECO:0007669"/>
    <property type="project" value="InterPro"/>
</dbReference>
<dbReference type="PANTHER" id="PTHR43445">
    <property type="entry name" value="UDP-N-ACETYLMURAMATE--L-ALANINE LIGASE-RELATED"/>
    <property type="match status" value="1"/>
</dbReference>
<dbReference type="AlphaFoldDB" id="A0A847ULU9"/>
<evidence type="ECO:0000259" key="2">
    <source>
        <dbReference type="Pfam" id="PF08245"/>
    </source>
</evidence>
<dbReference type="SUPFAM" id="SSF53623">
    <property type="entry name" value="MurD-like peptide ligases, catalytic domain"/>
    <property type="match status" value="1"/>
</dbReference>
<dbReference type="Pfam" id="PF08245">
    <property type="entry name" value="Mur_ligase_M"/>
    <property type="match status" value="1"/>
</dbReference>
<accession>A0A847ULU9</accession>